<accession>A0A9D4JUC4</accession>
<comment type="caution">
    <text evidence="1">The sequence shown here is derived from an EMBL/GenBank/DDBJ whole genome shotgun (WGS) entry which is preliminary data.</text>
</comment>
<keyword evidence="2" id="KW-1185">Reference proteome</keyword>
<dbReference type="AlphaFoldDB" id="A0A9D4JUC4"/>
<gene>
    <name evidence="1" type="ORF">DPMN_126302</name>
</gene>
<proteinExistence type="predicted"/>
<sequence>MSDSTTRASSMATYLLQSNGEVSLQYLHVQYGYVPPSEQWRGQTPLPARLVRLRTSFRSMASSDSTTCTSCTAVYLLQSNGEDRLH</sequence>
<reference evidence="1" key="2">
    <citation type="submission" date="2020-11" db="EMBL/GenBank/DDBJ databases">
        <authorList>
            <person name="McCartney M.A."/>
            <person name="Auch B."/>
            <person name="Kono T."/>
            <person name="Mallez S."/>
            <person name="Becker A."/>
            <person name="Gohl D.M."/>
            <person name="Silverstein K.A.T."/>
            <person name="Koren S."/>
            <person name="Bechman K.B."/>
            <person name="Herman A."/>
            <person name="Abrahante J.E."/>
            <person name="Garbe J."/>
        </authorList>
    </citation>
    <scope>NUCLEOTIDE SEQUENCE</scope>
    <source>
        <strain evidence="1">Duluth1</strain>
        <tissue evidence="1">Whole animal</tissue>
    </source>
</reference>
<evidence type="ECO:0000313" key="2">
    <source>
        <dbReference type="Proteomes" id="UP000828390"/>
    </source>
</evidence>
<evidence type="ECO:0000313" key="1">
    <source>
        <dbReference type="EMBL" id="KAH3824466.1"/>
    </source>
</evidence>
<dbReference type="EMBL" id="JAIWYP010000005">
    <property type="protein sequence ID" value="KAH3824466.1"/>
    <property type="molecule type" value="Genomic_DNA"/>
</dbReference>
<organism evidence="1 2">
    <name type="scientific">Dreissena polymorpha</name>
    <name type="common">Zebra mussel</name>
    <name type="synonym">Mytilus polymorpha</name>
    <dbReference type="NCBI Taxonomy" id="45954"/>
    <lineage>
        <taxon>Eukaryota</taxon>
        <taxon>Metazoa</taxon>
        <taxon>Spiralia</taxon>
        <taxon>Lophotrochozoa</taxon>
        <taxon>Mollusca</taxon>
        <taxon>Bivalvia</taxon>
        <taxon>Autobranchia</taxon>
        <taxon>Heteroconchia</taxon>
        <taxon>Euheterodonta</taxon>
        <taxon>Imparidentia</taxon>
        <taxon>Neoheterodontei</taxon>
        <taxon>Myida</taxon>
        <taxon>Dreissenoidea</taxon>
        <taxon>Dreissenidae</taxon>
        <taxon>Dreissena</taxon>
    </lineage>
</organism>
<reference evidence="1" key="1">
    <citation type="journal article" date="2019" name="bioRxiv">
        <title>The Genome of the Zebra Mussel, Dreissena polymorpha: A Resource for Invasive Species Research.</title>
        <authorList>
            <person name="McCartney M.A."/>
            <person name="Auch B."/>
            <person name="Kono T."/>
            <person name="Mallez S."/>
            <person name="Zhang Y."/>
            <person name="Obille A."/>
            <person name="Becker A."/>
            <person name="Abrahante J.E."/>
            <person name="Garbe J."/>
            <person name="Badalamenti J.P."/>
            <person name="Herman A."/>
            <person name="Mangelson H."/>
            <person name="Liachko I."/>
            <person name="Sullivan S."/>
            <person name="Sone E.D."/>
            <person name="Koren S."/>
            <person name="Silverstein K.A.T."/>
            <person name="Beckman K.B."/>
            <person name="Gohl D.M."/>
        </authorList>
    </citation>
    <scope>NUCLEOTIDE SEQUENCE</scope>
    <source>
        <strain evidence="1">Duluth1</strain>
        <tissue evidence="1">Whole animal</tissue>
    </source>
</reference>
<protein>
    <submittedName>
        <fullName evidence="1">Uncharacterized protein</fullName>
    </submittedName>
</protein>
<name>A0A9D4JUC4_DREPO</name>
<dbReference type="Proteomes" id="UP000828390">
    <property type="component" value="Unassembled WGS sequence"/>
</dbReference>